<dbReference type="GO" id="GO:0003729">
    <property type="term" value="F:mRNA binding"/>
    <property type="evidence" value="ECO:0007669"/>
    <property type="project" value="InterPro"/>
</dbReference>
<evidence type="ECO:0000256" key="9">
    <source>
        <dbReference type="ARBA" id="ARBA00023274"/>
    </source>
</evidence>
<proteinExistence type="predicted"/>
<comment type="caution">
    <text evidence="18">The sequence shown here is derived from an EMBL/GenBank/DDBJ whole genome shotgun (WGS) entry which is preliminary data.</text>
</comment>
<keyword evidence="8" id="KW-0508">mRNA splicing</keyword>
<feature type="domain" description="CRM" evidence="17">
    <location>
        <begin position="606"/>
        <end position="706"/>
    </location>
</feature>
<keyword evidence="7" id="KW-0809">Transit peptide</keyword>
<keyword evidence="4" id="KW-0507">mRNA processing</keyword>
<dbReference type="Proteomes" id="UP000036987">
    <property type="component" value="Unassembled WGS sequence"/>
</dbReference>
<keyword evidence="2" id="KW-0150">Chloroplast</keyword>
<evidence type="ECO:0000256" key="14">
    <source>
        <dbReference type="PROSITE-ProRule" id="PRU00626"/>
    </source>
</evidence>
<dbReference type="GO" id="GO:0006397">
    <property type="term" value="P:mRNA processing"/>
    <property type="evidence" value="ECO:0007669"/>
    <property type="project" value="UniProtKB-KW"/>
</dbReference>
<comment type="function">
    <text evidence="10">Binds specific group II introns in chloroplasts and facilitates their splicing. Acts on subgroup IIB introns. The substrates of the subgroup IIB also require the CRM domain proteins CAF1 or CAF2, with a simultaneous binding of CFM3 and CAF1 or CAF2. May influence the biogenesis of the mitochondrial small ribosomal subunit.</text>
</comment>
<comment type="subunit">
    <text evidence="11">Interacts with RNA. Part of large ribonucleo-protein particles that contain CAF1 and/or CAF2, and RNC1.</text>
</comment>
<reference evidence="19" key="1">
    <citation type="journal article" date="2016" name="Nature">
        <title>The genome of the seagrass Zostera marina reveals angiosperm adaptation to the sea.</title>
        <authorList>
            <person name="Olsen J.L."/>
            <person name="Rouze P."/>
            <person name="Verhelst B."/>
            <person name="Lin Y.-C."/>
            <person name="Bayer T."/>
            <person name="Collen J."/>
            <person name="Dattolo E."/>
            <person name="De Paoli E."/>
            <person name="Dittami S."/>
            <person name="Maumus F."/>
            <person name="Michel G."/>
            <person name="Kersting A."/>
            <person name="Lauritano C."/>
            <person name="Lohaus R."/>
            <person name="Toepel M."/>
            <person name="Tonon T."/>
            <person name="Vanneste K."/>
            <person name="Amirebrahimi M."/>
            <person name="Brakel J."/>
            <person name="Bostroem C."/>
            <person name="Chovatia M."/>
            <person name="Grimwood J."/>
            <person name="Jenkins J.W."/>
            <person name="Jueterbock A."/>
            <person name="Mraz A."/>
            <person name="Stam W.T."/>
            <person name="Tice H."/>
            <person name="Bornberg-Bauer E."/>
            <person name="Green P.J."/>
            <person name="Pearson G.A."/>
            <person name="Procaccini G."/>
            <person name="Duarte C.M."/>
            <person name="Schmutz J."/>
            <person name="Reusch T.B.H."/>
            <person name="Van de Peer Y."/>
        </authorList>
    </citation>
    <scope>NUCLEOTIDE SEQUENCE [LARGE SCALE GENOMIC DNA]</scope>
    <source>
        <strain evidence="19">cv. Finnish</strain>
    </source>
</reference>
<feature type="domain" description="CRM" evidence="17">
    <location>
        <begin position="188"/>
        <end position="284"/>
    </location>
</feature>
<feature type="coiled-coil region" evidence="15">
    <location>
        <begin position="733"/>
        <end position="760"/>
    </location>
</feature>
<dbReference type="Gene3D" id="3.30.110.60">
    <property type="entry name" value="YhbY-like"/>
    <property type="match status" value="3"/>
</dbReference>
<dbReference type="OMA" id="KVRFPWE"/>
<evidence type="ECO:0000256" key="8">
    <source>
        <dbReference type="ARBA" id="ARBA00023187"/>
    </source>
</evidence>
<evidence type="ECO:0000256" key="16">
    <source>
        <dbReference type="SAM" id="MobiDB-lite"/>
    </source>
</evidence>
<evidence type="ECO:0000313" key="18">
    <source>
        <dbReference type="EMBL" id="KMZ73878.1"/>
    </source>
</evidence>
<feature type="region of interest" description="Disordered" evidence="16">
    <location>
        <begin position="322"/>
        <end position="341"/>
    </location>
</feature>
<evidence type="ECO:0000256" key="13">
    <source>
        <dbReference type="ARBA" id="ARBA00081881"/>
    </source>
</evidence>
<dbReference type="PANTHER" id="PTHR31846:SF19">
    <property type="entry name" value="CRM-DOMAIN CONTAINING FACTOR CFM3A, CHLOROPLASTIC_MITOCHONDRIAL"/>
    <property type="match status" value="1"/>
</dbReference>
<evidence type="ECO:0000256" key="15">
    <source>
        <dbReference type="SAM" id="Coils"/>
    </source>
</evidence>
<dbReference type="FunFam" id="3.30.110.60:FF:000002">
    <property type="entry name" value="CRS2-associated factor 1, chloroplastic"/>
    <property type="match status" value="2"/>
</dbReference>
<dbReference type="InterPro" id="IPR001890">
    <property type="entry name" value="RNA-binding_CRM"/>
</dbReference>
<dbReference type="GO" id="GO:0000373">
    <property type="term" value="P:Group II intron splicing"/>
    <property type="evidence" value="ECO:0007669"/>
    <property type="project" value="UniProtKB-ARBA"/>
</dbReference>
<dbReference type="PROSITE" id="PS51295">
    <property type="entry name" value="CRM"/>
    <property type="match status" value="3"/>
</dbReference>
<dbReference type="OrthoDB" id="551352at2759"/>
<dbReference type="GO" id="GO:0009507">
    <property type="term" value="C:chloroplast"/>
    <property type="evidence" value="ECO:0007669"/>
    <property type="project" value="UniProtKB-SubCell"/>
</dbReference>
<comment type="subcellular location">
    <subcellularLocation>
        <location evidence="1">Plastid</location>
        <location evidence="1">Chloroplast</location>
    </subcellularLocation>
</comment>
<keyword evidence="9" id="KW-0687">Ribonucleoprotein</keyword>
<evidence type="ECO:0000256" key="12">
    <source>
        <dbReference type="ARBA" id="ARBA00073361"/>
    </source>
</evidence>
<dbReference type="GO" id="GO:1990904">
    <property type="term" value="C:ribonucleoprotein complex"/>
    <property type="evidence" value="ECO:0007669"/>
    <property type="project" value="UniProtKB-KW"/>
</dbReference>
<feature type="domain" description="CRM" evidence="17">
    <location>
        <begin position="394"/>
        <end position="491"/>
    </location>
</feature>
<keyword evidence="5" id="KW-0677">Repeat</keyword>
<feature type="compositionally biased region" description="Basic and acidic residues" evidence="16">
    <location>
        <begin position="159"/>
        <end position="177"/>
    </location>
</feature>
<keyword evidence="15" id="KW-0175">Coiled coil</keyword>
<dbReference type="PANTHER" id="PTHR31846">
    <property type="entry name" value="CRS1 / YHBY (CRM) DOMAIN-CONTAINING PROTEIN"/>
    <property type="match status" value="1"/>
</dbReference>
<organism evidence="18 19">
    <name type="scientific">Zostera marina</name>
    <name type="common">Eelgrass</name>
    <dbReference type="NCBI Taxonomy" id="29655"/>
    <lineage>
        <taxon>Eukaryota</taxon>
        <taxon>Viridiplantae</taxon>
        <taxon>Streptophyta</taxon>
        <taxon>Embryophyta</taxon>
        <taxon>Tracheophyta</taxon>
        <taxon>Spermatophyta</taxon>
        <taxon>Magnoliopsida</taxon>
        <taxon>Liliopsida</taxon>
        <taxon>Zosteraceae</taxon>
        <taxon>Zostera</taxon>
    </lineage>
</organism>
<evidence type="ECO:0000256" key="1">
    <source>
        <dbReference type="ARBA" id="ARBA00004229"/>
    </source>
</evidence>
<dbReference type="SUPFAM" id="SSF75471">
    <property type="entry name" value="YhbY-like"/>
    <property type="match status" value="3"/>
</dbReference>
<dbReference type="EMBL" id="LFYR01000514">
    <property type="protein sequence ID" value="KMZ73878.1"/>
    <property type="molecule type" value="Genomic_DNA"/>
</dbReference>
<feature type="region of interest" description="Disordered" evidence="16">
    <location>
        <begin position="148"/>
        <end position="183"/>
    </location>
</feature>
<gene>
    <name evidence="18" type="ORF">ZOSMA_13G00820</name>
</gene>
<evidence type="ECO:0000256" key="7">
    <source>
        <dbReference type="ARBA" id="ARBA00022946"/>
    </source>
</evidence>
<evidence type="ECO:0000259" key="17">
    <source>
        <dbReference type="PROSITE" id="PS51295"/>
    </source>
</evidence>
<evidence type="ECO:0000256" key="6">
    <source>
        <dbReference type="ARBA" id="ARBA00022884"/>
    </source>
</evidence>
<name>A0A0K9PXU7_ZOSMR</name>
<evidence type="ECO:0000256" key="4">
    <source>
        <dbReference type="ARBA" id="ARBA00022664"/>
    </source>
</evidence>
<dbReference type="AlphaFoldDB" id="A0A0K9PXU7"/>
<keyword evidence="3" id="KW-0934">Plastid</keyword>
<dbReference type="STRING" id="29655.A0A0K9PXU7"/>
<evidence type="ECO:0000313" key="19">
    <source>
        <dbReference type="Proteomes" id="UP000036987"/>
    </source>
</evidence>
<sequence>MAVFTSASQLHSLSKLHSYPLPFILRSHSSSFSSFPRKSLLLSAPISHAPNPQPTEESSWLGKWNRNRFPTLPKKVRAVVDYRGSFVSDEDDEDTVGASRSTGSSTMEKIVEKLKKFGYVDNLQEIKDKSLPEKGSVEDIFYTEDGMLPNSRGGLGTDEEVRFPWEKPEGGGEDGKRRKESKSTVAELTLPEGELKRLRHLAIRTKSKTKVGGSGITKEIVDKIHTKWQTDEVVRLKCEGPPALNMKRMHEILERKTGGLVIWRSGSSISLYRGVSYDIPQPVEHQSSYFTKNKTIYKPTGSPVQNYRTDKKYVETLHRGDAGVSNVDDNSDTASSSPPEVKYEHEMDSLLDNLGPRCTDWTGCDPLPVDADLLPGFVPGYKPPFRILPYGVRRSLGMKDQTALRRLARRLPPHFALRRSRQHQGLATAMVKLWEKSSIAKIALKRGVQLTTSERMAEDIRKLTGGVLLCRNKDYIVFYRGKDFLAPELTEALLERERLARDLQDKEEEARVNASSLIFDNTPTVEYGDTGTLKETQEANARWGKQLGDNDKDKMLKAADVKRHADLVRKLERKFVVAKKKLTKAEKALGKVEEFLKPAENNNDPESISDEERFMFRKLGLKMKAFLLLGRRGVFDGTVENMHLHWKYRELVKIIVKAKTFAQVRNVALSLEAESGGILVSVDKISKGFAIIVYRGRDYHRPCLLRPKNLLTKRKALARSIELQRQGALNLHLSNMHKRVEKLKSELAQMEEVKEHGDEELYCKLDSTYLSDDEGTEDEEDDDTYLETIESTTNNGNEGEDEDGVLEECEEISDDSVPLVVSSYNQRISLLSSNSESSMLDNSGFIK</sequence>
<evidence type="ECO:0000256" key="11">
    <source>
        <dbReference type="ARBA" id="ARBA00064484"/>
    </source>
</evidence>
<accession>A0A0K9PXU7</accession>
<evidence type="ECO:0000256" key="2">
    <source>
        <dbReference type="ARBA" id="ARBA00022528"/>
    </source>
</evidence>
<dbReference type="SMART" id="SM01103">
    <property type="entry name" value="CRS1_YhbY"/>
    <property type="match status" value="3"/>
</dbReference>
<keyword evidence="19" id="KW-1185">Reference proteome</keyword>
<dbReference type="InterPro" id="IPR035920">
    <property type="entry name" value="YhbY-like_sf"/>
</dbReference>
<evidence type="ECO:0000256" key="5">
    <source>
        <dbReference type="ARBA" id="ARBA00022737"/>
    </source>
</evidence>
<protein>
    <recommendedName>
        <fullName evidence="12">CRM-domain containing factor CFM3, chloroplastic/mitochondrial</fullName>
    </recommendedName>
    <alternativeName>
        <fullName evidence="13">Protein CRM FAMILY MEMBER 3</fullName>
    </alternativeName>
</protein>
<dbReference type="Pfam" id="PF01985">
    <property type="entry name" value="CRS1_YhbY"/>
    <property type="match status" value="3"/>
</dbReference>
<evidence type="ECO:0000256" key="10">
    <source>
        <dbReference type="ARBA" id="ARBA00055648"/>
    </source>
</evidence>
<keyword evidence="6 14" id="KW-0694">RNA-binding</keyword>
<dbReference type="InterPro" id="IPR045278">
    <property type="entry name" value="CRS1/CFM2/CFM3"/>
</dbReference>
<dbReference type="FunFam" id="3.30.110.60:FF:000003">
    <property type="entry name" value="CRM-domain containing factor CFM3B, chloroplastic"/>
    <property type="match status" value="1"/>
</dbReference>
<evidence type="ECO:0000256" key="3">
    <source>
        <dbReference type="ARBA" id="ARBA00022640"/>
    </source>
</evidence>